<dbReference type="RefSeq" id="WP_210001935.1">
    <property type="nucleotide sequence ID" value="NZ_BAAAJY010000001.1"/>
</dbReference>
<evidence type="ECO:0000313" key="1">
    <source>
        <dbReference type="EMBL" id="MBP2388375.1"/>
    </source>
</evidence>
<dbReference type="Proteomes" id="UP001296993">
    <property type="component" value="Unassembled WGS sequence"/>
</dbReference>
<reference evidence="1 2" key="1">
    <citation type="submission" date="2021-03" db="EMBL/GenBank/DDBJ databases">
        <title>Sequencing the genomes of 1000 actinobacteria strains.</title>
        <authorList>
            <person name="Klenk H.-P."/>
        </authorList>
    </citation>
    <scope>NUCLEOTIDE SEQUENCE [LARGE SCALE GENOMIC DNA]</scope>
    <source>
        <strain evidence="1 2">DSM 15797</strain>
    </source>
</reference>
<gene>
    <name evidence="1" type="ORF">JOF47_003948</name>
</gene>
<proteinExistence type="predicted"/>
<dbReference type="EMBL" id="JAGIOF010000003">
    <property type="protein sequence ID" value="MBP2388375.1"/>
    <property type="molecule type" value="Genomic_DNA"/>
</dbReference>
<comment type="caution">
    <text evidence="1">The sequence shown here is derived from an EMBL/GenBank/DDBJ whole genome shotgun (WGS) entry which is preliminary data.</text>
</comment>
<evidence type="ECO:0000313" key="2">
    <source>
        <dbReference type="Proteomes" id="UP001296993"/>
    </source>
</evidence>
<sequence length="180" mass="19048">MGSTLFVGGPTQPGLSLHLEAPLEAWETRNVGPLEGVAVMGLHGGAGASTLATLLGGSASDIGRAWPISMNTWTGNAWPTPVIAVARNDHSGIEATDRFIRSWASGKLTGSLLSALVIIDASPKLSDGRKRATKRLLRMVPRGTHIPWIDAWLDAPPDPARIPGRIKKIIRVLNTPSPTT</sequence>
<dbReference type="Pfam" id="PF20373">
    <property type="entry name" value="DUF6668"/>
    <property type="match status" value="1"/>
</dbReference>
<organism evidence="1 2">
    <name type="scientific">Paeniglutamicibacter kerguelensis</name>
    <dbReference type="NCBI Taxonomy" id="254788"/>
    <lineage>
        <taxon>Bacteria</taxon>
        <taxon>Bacillati</taxon>
        <taxon>Actinomycetota</taxon>
        <taxon>Actinomycetes</taxon>
        <taxon>Micrococcales</taxon>
        <taxon>Micrococcaceae</taxon>
        <taxon>Paeniglutamicibacter</taxon>
    </lineage>
</organism>
<accession>A0ABS4XIV9</accession>
<protein>
    <submittedName>
        <fullName evidence="1">Uncharacterized protein</fullName>
    </submittedName>
</protein>
<name>A0ABS4XIV9_9MICC</name>
<keyword evidence="2" id="KW-1185">Reference proteome</keyword>
<dbReference type="InterPro" id="IPR046609">
    <property type="entry name" value="DUF6668"/>
</dbReference>